<comment type="caution">
    <text evidence="7">The sequence shown here is derived from an EMBL/GenBank/DDBJ whole genome shotgun (WGS) entry which is preliminary data.</text>
</comment>
<accession>A0A3S3MZC0</accession>
<dbReference type="EMBL" id="QPKB01000002">
    <property type="protein sequence ID" value="RWR77784.1"/>
    <property type="molecule type" value="Genomic_DNA"/>
</dbReference>
<dbReference type="OrthoDB" id="434393at2759"/>
<feature type="transmembrane region" description="Helical" evidence="6">
    <location>
        <begin position="62"/>
        <end position="84"/>
    </location>
</feature>
<evidence type="ECO:0000256" key="3">
    <source>
        <dbReference type="ARBA" id="ARBA00022692"/>
    </source>
</evidence>
<dbReference type="Pfam" id="PF03311">
    <property type="entry name" value="Cornichon"/>
    <property type="match status" value="1"/>
</dbReference>
<keyword evidence="8" id="KW-1185">Reference proteome</keyword>
<dbReference type="GO" id="GO:0016192">
    <property type="term" value="P:vesicle-mediated transport"/>
    <property type="evidence" value="ECO:0007669"/>
    <property type="project" value="InterPro"/>
</dbReference>
<dbReference type="PANTHER" id="PTHR12290">
    <property type="entry name" value="CORNICHON-RELATED"/>
    <property type="match status" value="1"/>
</dbReference>
<dbReference type="InterPro" id="IPR003377">
    <property type="entry name" value="Cornichon"/>
</dbReference>
<evidence type="ECO:0000256" key="1">
    <source>
        <dbReference type="ARBA" id="ARBA00004141"/>
    </source>
</evidence>
<reference evidence="7 8" key="1">
    <citation type="journal article" date="2019" name="Nat. Plants">
        <title>Stout camphor tree genome fills gaps in understanding of flowering plant genome evolution.</title>
        <authorList>
            <person name="Chaw S.M."/>
            <person name="Liu Y.C."/>
            <person name="Wu Y.W."/>
            <person name="Wang H.Y."/>
            <person name="Lin C.I."/>
            <person name="Wu C.S."/>
            <person name="Ke H.M."/>
            <person name="Chang L.Y."/>
            <person name="Hsu C.Y."/>
            <person name="Yang H.T."/>
            <person name="Sudianto E."/>
            <person name="Hsu M.H."/>
            <person name="Wu K.P."/>
            <person name="Wang L.N."/>
            <person name="Leebens-Mack J.H."/>
            <person name="Tsai I.J."/>
        </authorList>
    </citation>
    <scope>NUCLEOTIDE SEQUENCE [LARGE SCALE GENOMIC DNA]</scope>
    <source>
        <strain evidence="8">cv. Chaw 1501</strain>
        <tissue evidence="7">Young leaves</tissue>
    </source>
</reference>
<sequence length="149" mass="17360">MAWEVLLWIISFFVTIGILALAVYQLICLSDLEFDYINPYDSSSRINAVVIPEFMIQGALCAVYLITWHWFMFLLTVPVTYFHIRLYMQRKHLIDVTEIFSLLNGEKKIRMIKIALYLTLFIIILYRLVASAVNSLIDEDDVPLESGLF</sequence>
<feature type="transmembrane region" description="Helical" evidence="6">
    <location>
        <begin position="5"/>
        <end position="27"/>
    </location>
</feature>
<gene>
    <name evidence="7" type="ORF">CKAN_00628500</name>
</gene>
<evidence type="ECO:0000256" key="2">
    <source>
        <dbReference type="ARBA" id="ARBA00010095"/>
    </source>
</evidence>
<organism evidence="7 8">
    <name type="scientific">Cinnamomum micranthum f. kanehirae</name>
    <dbReference type="NCBI Taxonomy" id="337451"/>
    <lineage>
        <taxon>Eukaryota</taxon>
        <taxon>Viridiplantae</taxon>
        <taxon>Streptophyta</taxon>
        <taxon>Embryophyta</taxon>
        <taxon>Tracheophyta</taxon>
        <taxon>Spermatophyta</taxon>
        <taxon>Magnoliopsida</taxon>
        <taxon>Magnoliidae</taxon>
        <taxon>Laurales</taxon>
        <taxon>Lauraceae</taxon>
        <taxon>Cinnamomum</taxon>
    </lineage>
</organism>
<dbReference type="SMART" id="SM01398">
    <property type="entry name" value="Cornichon"/>
    <property type="match status" value="1"/>
</dbReference>
<keyword evidence="3 6" id="KW-0812">Transmembrane</keyword>
<dbReference type="Proteomes" id="UP000283530">
    <property type="component" value="Unassembled WGS sequence"/>
</dbReference>
<evidence type="ECO:0000313" key="7">
    <source>
        <dbReference type="EMBL" id="RWR77784.1"/>
    </source>
</evidence>
<evidence type="ECO:0000256" key="4">
    <source>
        <dbReference type="ARBA" id="ARBA00022989"/>
    </source>
</evidence>
<evidence type="ECO:0000313" key="8">
    <source>
        <dbReference type="Proteomes" id="UP000283530"/>
    </source>
</evidence>
<name>A0A3S3MZC0_9MAGN</name>
<comment type="similarity">
    <text evidence="2">Belongs to the cornichon family.</text>
</comment>
<feature type="transmembrane region" description="Helical" evidence="6">
    <location>
        <begin position="114"/>
        <end position="137"/>
    </location>
</feature>
<protein>
    <submittedName>
        <fullName evidence="7">Protein cornichon 4</fullName>
    </submittedName>
</protein>
<evidence type="ECO:0000256" key="5">
    <source>
        <dbReference type="ARBA" id="ARBA00023136"/>
    </source>
</evidence>
<dbReference type="AlphaFoldDB" id="A0A3S3MZC0"/>
<keyword evidence="5 6" id="KW-0472">Membrane</keyword>
<evidence type="ECO:0000256" key="6">
    <source>
        <dbReference type="SAM" id="Phobius"/>
    </source>
</evidence>
<dbReference type="STRING" id="337451.A0A3S3MZC0"/>
<comment type="subcellular location">
    <subcellularLocation>
        <location evidence="1">Membrane</location>
        <topology evidence="1">Multi-pass membrane protein</topology>
    </subcellularLocation>
</comment>
<keyword evidence="4 6" id="KW-1133">Transmembrane helix</keyword>
<dbReference type="GO" id="GO:0016020">
    <property type="term" value="C:membrane"/>
    <property type="evidence" value="ECO:0007669"/>
    <property type="project" value="UniProtKB-SubCell"/>
</dbReference>
<proteinExistence type="inferred from homology"/>